<keyword evidence="2" id="KW-0560">Oxidoreductase</keyword>
<sequence>MIFLTPKEYSNMEKRLEGKTAIIIGSDAGIGQSTAIALARDGANVAISYLYDEDGAQQTFHQVKQHGQRALVIQADTSDEEQVEALFDSAIREFGQLYILVHIAGMGAAGTKVAELPTERWRDAFATNVDSCFFCARRFVNHRLEKGGNGKIIHITPVQQQVTRAGAADYECTKGAILNLSRILALEVAEYGICVNNLVPGMVHLPYIQEEQSRLEARAAELQRIPLKRAARPEEIAKLAHFLASPDSDYCSGATYTMDGALSLGPVA</sequence>
<evidence type="ECO:0000256" key="2">
    <source>
        <dbReference type="ARBA" id="ARBA00023002"/>
    </source>
</evidence>
<dbReference type="Gene3D" id="3.40.50.720">
    <property type="entry name" value="NAD(P)-binding Rossmann-like Domain"/>
    <property type="match status" value="1"/>
</dbReference>
<keyword evidence="4" id="KW-1185">Reference proteome</keyword>
<dbReference type="PRINTS" id="PR00081">
    <property type="entry name" value="GDHRDH"/>
</dbReference>
<gene>
    <name evidence="3" type="ORF">GCM10023188_32270</name>
</gene>
<dbReference type="SUPFAM" id="SSF51735">
    <property type="entry name" value="NAD(P)-binding Rossmann-fold domains"/>
    <property type="match status" value="1"/>
</dbReference>
<evidence type="ECO:0000256" key="1">
    <source>
        <dbReference type="ARBA" id="ARBA00006484"/>
    </source>
</evidence>
<dbReference type="Pfam" id="PF13561">
    <property type="entry name" value="adh_short_C2"/>
    <property type="match status" value="1"/>
</dbReference>
<dbReference type="EMBL" id="BAABHC010000016">
    <property type="protein sequence ID" value="GAA4437734.1"/>
    <property type="molecule type" value="Genomic_DNA"/>
</dbReference>
<proteinExistence type="inferred from homology"/>
<evidence type="ECO:0000313" key="4">
    <source>
        <dbReference type="Proteomes" id="UP001500552"/>
    </source>
</evidence>
<accession>A0ABP8LXV5</accession>
<dbReference type="InterPro" id="IPR036291">
    <property type="entry name" value="NAD(P)-bd_dom_sf"/>
</dbReference>
<dbReference type="InterPro" id="IPR002347">
    <property type="entry name" value="SDR_fam"/>
</dbReference>
<dbReference type="PANTHER" id="PTHR48107">
    <property type="entry name" value="NADPH-DEPENDENT ALDEHYDE REDUCTASE-LIKE PROTEIN, CHLOROPLASTIC-RELATED"/>
    <property type="match status" value="1"/>
</dbReference>
<dbReference type="PRINTS" id="PR00080">
    <property type="entry name" value="SDRFAMILY"/>
</dbReference>
<protein>
    <submittedName>
        <fullName evidence="3">SDR family oxidoreductase</fullName>
    </submittedName>
</protein>
<reference evidence="4" key="1">
    <citation type="journal article" date="2019" name="Int. J. Syst. Evol. Microbiol.">
        <title>The Global Catalogue of Microorganisms (GCM) 10K type strain sequencing project: providing services to taxonomists for standard genome sequencing and annotation.</title>
        <authorList>
            <consortium name="The Broad Institute Genomics Platform"/>
            <consortium name="The Broad Institute Genome Sequencing Center for Infectious Disease"/>
            <person name="Wu L."/>
            <person name="Ma J."/>
        </authorList>
    </citation>
    <scope>NUCLEOTIDE SEQUENCE [LARGE SCALE GENOMIC DNA]</scope>
    <source>
        <strain evidence="4">JCM 17926</strain>
    </source>
</reference>
<name>A0ABP8LXV5_9BACT</name>
<comment type="caution">
    <text evidence="3">The sequence shown here is derived from an EMBL/GenBank/DDBJ whole genome shotgun (WGS) entry which is preliminary data.</text>
</comment>
<dbReference type="PANTHER" id="PTHR48107:SF16">
    <property type="entry name" value="NADPH-DEPENDENT ALDEHYDE REDUCTASE 1, CHLOROPLASTIC"/>
    <property type="match status" value="1"/>
</dbReference>
<evidence type="ECO:0000313" key="3">
    <source>
        <dbReference type="EMBL" id="GAA4437734.1"/>
    </source>
</evidence>
<organism evidence="3 4">
    <name type="scientific">Pontibacter saemangeumensis</name>
    <dbReference type="NCBI Taxonomy" id="1084525"/>
    <lineage>
        <taxon>Bacteria</taxon>
        <taxon>Pseudomonadati</taxon>
        <taxon>Bacteroidota</taxon>
        <taxon>Cytophagia</taxon>
        <taxon>Cytophagales</taxon>
        <taxon>Hymenobacteraceae</taxon>
        <taxon>Pontibacter</taxon>
    </lineage>
</organism>
<comment type="similarity">
    <text evidence="1">Belongs to the short-chain dehydrogenases/reductases (SDR) family.</text>
</comment>
<dbReference type="Proteomes" id="UP001500552">
    <property type="component" value="Unassembled WGS sequence"/>
</dbReference>